<reference evidence="1" key="1">
    <citation type="submission" date="2020-03" db="EMBL/GenBank/DDBJ databases">
        <title>The deep terrestrial virosphere.</title>
        <authorList>
            <person name="Holmfeldt K."/>
            <person name="Nilsson E."/>
            <person name="Simone D."/>
            <person name="Lopez-Fernandez M."/>
            <person name="Wu X."/>
            <person name="de Brujin I."/>
            <person name="Lundin D."/>
            <person name="Andersson A."/>
            <person name="Bertilsson S."/>
            <person name="Dopson M."/>
        </authorList>
    </citation>
    <scope>NUCLEOTIDE SEQUENCE</scope>
    <source>
        <strain evidence="1">TM448B01980</strain>
    </source>
</reference>
<dbReference type="EMBL" id="MT144857">
    <property type="protein sequence ID" value="QJI00512.1"/>
    <property type="molecule type" value="Genomic_DNA"/>
</dbReference>
<proteinExistence type="predicted"/>
<name>A0A6M3XRN1_9ZZZZ</name>
<gene>
    <name evidence="1" type="ORF">TM448B01980_0012</name>
</gene>
<accession>A0A6M3XRN1</accession>
<organism evidence="1">
    <name type="scientific">viral metagenome</name>
    <dbReference type="NCBI Taxonomy" id="1070528"/>
    <lineage>
        <taxon>unclassified sequences</taxon>
        <taxon>metagenomes</taxon>
        <taxon>organismal metagenomes</taxon>
    </lineage>
</organism>
<dbReference type="AlphaFoldDB" id="A0A6M3XRN1"/>
<sequence length="224" mass="23720">MRGAKLNTTSSIPTLELFKGIQHRTVSVGTAVTALPPMDYRKGLYIQNKSSTATVYIGGGLPEIYVGRPSEMYGKKHENSLQWKLSGAGTNEWYAVTTANGNPGLTETTYLYFTAVSGTEALGTMGTVSSLAAEGGWDWGNGDTLGFNTLYVRTNGTGVANAPNIRFESLYGYTFTLGATADATTTGGFLLGPKDVMSFTADGTVRVFAISDTVTTGVCMLEVI</sequence>
<evidence type="ECO:0000313" key="1">
    <source>
        <dbReference type="EMBL" id="QJI00512.1"/>
    </source>
</evidence>
<protein>
    <submittedName>
        <fullName evidence="1">Uncharacterized protein</fullName>
    </submittedName>
</protein>